<dbReference type="GO" id="GO:0005737">
    <property type="term" value="C:cytoplasm"/>
    <property type="evidence" value="ECO:0007669"/>
    <property type="project" value="TreeGrafter"/>
</dbReference>
<dbReference type="AlphaFoldDB" id="A0A126V5Y1"/>
<dbReference type="Pfam" id="PF00578">
    <property type="entry name" value="AhpC-TSA"/>
    <property type="match status" value="1"/>
</dbReference>
<evidence type="ECO:0000256" key="3">
    <source>
        <dbReference type="ARBA" id="ARBA00013017"/>
    </source>
</evidence>
<keyword evidence="6" id="KW-0560">Oxidoreductase</keyword>
<dbReference type="SUPFAM" id="SSF52833">
    <property type="entry name" value="Thioredoxin-like"/>
    <property type="match status" value="1"/>
</dbReference>
<dbReference type="KEGG" id="hat:RC74_15155"/>
<keyword evidence="4" id="KW-0575">Peroxidase</keyword>
<dbReference type="InterPro" id="IPR000866">
    <property type="entry name" value="AhpC/TSA"/>
</dbReference>
<comment type="function">
    <text evidence="1">Thiol-specific peroxidase that catalyzes the reduction of hydrogen peroxide and organic hydroperoxides to water and alcohols, respectively. Plays a role in cell protection against oxidative stress by detoxifying peroxides and as sensor of hydrogen peroxide-mediated signaling events.</text>
</comment>
<evidence type="ECO:0000256" key="4">
    <source>
        <dbReference type="ARBA" id="ARBA00022559"/>
    </source>
</evidence>
<reference evidence="14 15" key="1">
    <citation type="submission" date="2016-02" db="EMBL/GenBank/DDBJ databases">
        <title>Complete genome sequence of Halocynthiibacter arcticus PAMC 20958t from arctic marine sediment.</title>
        <authorList>
            <person name="Lee Y.M."/>
            <person name="Baek K."/>
            <person name="Lee H.K."/>
            <person name="Shin S.C."/>
        </authorList>
    </citation>
    <scope>NUCLEOTIDE SEQUENCE [LARGE SCALE GENOMIC DNA]</scope>
    <source>
        <strain evidence="14">PAMC 20958</strain>
    </source>
</reference>
<dbReference type="STRING" id="1579316.RC74_15155"/>
<comment type="similarity">
    <text evidence="10">Belongs to the peroxiredoxin family. BCP/PrxQ subfamily.</text>
</comment>
<organism evidence="14 15">
    <name type="scientific">Falsihalocynthiibacter arcticus</name>
    <dbReference type="NCBI Taxonomy" id="1579316"/>
    <lineage>
        <taxon>Bacteria</taxon>
        <taxon>Pseudomonadati</taxon>
        <taxon>Pseudomonadota</taxon>
        <taxon>Alphaproteobacteria</taxon>
        <taxon>Rhodobacterales</taxon>
        <taxon>Roseobacteraceae</taxon>
        <taxon>Falsihalocynthiibacter</taxon>
    </lineage>
</organism>
<keyword evidence="7" id="KW-1015">Disulfide bond</keyword>
<feature type="domain" description="Thioredoxin" evidence="13">
    <location>
        <begin position="1"/>
        <end position="154"/>
    </location>
</feature>
<name>A0A126V5Y1_9RHOB</name>
<evidence type="ECO:0000313" key="14">
    <source>
        <dbReference type="EMBL" id="AML53690.1"/>
    </source>
</evidence>
<evidence type="ECO:0000256" key="5">
    <source>
        <dbReference type="ARBA" id="ARBA00022862"/>
    </source>
</evidence>
<dbReference type="EC" id="1.11.1.24" evidence="3"/>
<sequence>MTNAPDFTKPFVSATQQGEVTLSELRPSPVVLFFYPRDSTAGCTIEAIDFTSLLPQFEAAGVQVFGVSADSLKKHENFISKQSLSVPLICDEDTQMCQDYGVWREKSMYGKVFWGIERSTFLISGTGKILREWRKVKVPDHAQEVLDAVLTEVNG</sequence>
<dbReference type="InterPro" id="IPR036249">
    <property type="entry name" value="Thioredoxin-like_sf"/>
</dbReference>
<evidence type="ECO:0000256" key="7">
    <source>
        <dbReference type="ARBA" id="ARBA00023157"/>
    </source>
</evidence>
<dbReference type="PANTHER" id="PTHR42801">
    <property type="entry name" value="THIOREDOXIN-DEPENDENT PEROXIDE REDUCTASE"/>
    <property type="match status" value="1"/>
</dbReference>
<dbReference type="PANTHER" id="PTHR42801:SF4">
    <property type="entry name" value="AHPC_TSA FAMILY PROTEIN"/>
    <property type="match status" value="1"/>
</dbReference>
<evidence type="ECO:0000256" key="11">
    <source>
        <dbReference type="ARBA" id="ARBA00042639"/>
    </source>
</evidence>
<dbReference type="PROSITE" id="PS51352">
    <property type="entry name" value="THIOREDOXIN_2"/>
    <property type="match status" value="1"/>
</dbReference>
<dbReference type="InterPro" id="IPR013766">
    <property type="entry name" value="Thioredoxin_domain"/>
</dbReference>
<dbReference type="CDD" id="cd03017">
    <property type="entry name" value="PRX_BCP"/>
    <property type="match status" value="1"/>
</dbReference>
<keyword evidence="8" id="KW-0676">Redox-active center</keyword>
<comment type="subunit">
    <text evidence="2">Monomer.</text>
</comment>
<keyword evidence="15" id="KW-1185">Reference proteome</keyword>
<evidence type="ECO:0000256" key="10">
    <source>
        <dbReference type="ARBA" id="ARBA00038489"/>
    </source>
</evidence>
<dbReference type="OrthoDB" id="9812811at2"/>
<dbReference type="FunFam" id="3.40.30.10:FF:000007">
    <property type="entry name" value="Thioredoxin-dependent thiol peroxidase"/>
    <property type="match status" value="1"/>
</dbReference>
<evidence type="ECO:0000313" key="15">
    <source>
        <dbReference type="Proteomes" id="UP000070371"/>
    </source>
</evidence>
<dbReference type="EMBL" id="CP014327">
    <property type="protein sequence ID" value="AML53690.1"/>
    <property type="molecule type" value="Genomic_DNA"/>
</dbReference>
<evidence type="ECO:0000256" key="8">
    <source>
        <dbReference type="ARBA" id="ARBA00023284"/>
    </source>
</evidence>
<dbReference type="InterPro" id="IPR050924">
    <property type="entry name" value="Peroxiredoxin_BCP/PrxQ"/>
</dbReference>
<dbReference type="GO" id="GO:0045454">
    <property type="term" value="P:cell redox homeostasis"/>
    <property type="evidence" value="ECO:0007669"/>
    <property type="project" value="TreeGrafter"/>
</dbReference>
<protein>
    <recommendedName>
        <fullName evidence="3">thioredoxin-dependent peroxiredoxin</fullName>
        <ecNumber evidence="3">1.11.1.24</ecNumber>
    </recommendedName>
    <alternativeName>
        <fullName evidence="9">Thioredoxin peroxidase</fullName>
    </alternativeName>
    <alternativeName>
        <fullName evidence="11">Thioredoxin-dependent peroxiredoxin Bcp</fullName>
    </alternativeName>
</protein>
<dbReference type="Proteomes" id="UP000070371">
    <property type="component" value="Chromosome"/>
</dbReference>
<dbReference type="GO" id="GO:0034599">
    <property type="term" value="P:cellular response to oxidative stress"/>
    <property type="evidence" value="ECO:0007669"/>
    <property type="project" value="TreeGrafter"/>
</dbReference>
<evidence type="ECO:0000256" key="1">
    <source>
        <dbReference type="ARBA" id="ARBA00003330"/>
    </source>
</evidence>
<proteinExistence type="inferred from homology"/>
<dbReference type="Gene3D" id="3.40.30.10">
    <property type="entry name" value="Glutaredoxin"/>
    <property type="match status" value="1"/>
</dbReference>
<keyword evidence="5" id="KW-0049">Antioxidant</keyword>
<evidence type="ECO:0000256" key="6">
    <source>
        <dbReference type="ARBA" id="ARBA00023002"/>
    </source>
</evidence>
<comment type="catalytic activity">
    <reaction evidence="12">
        <text>a hydroperoxide + [thioredoxin]-dithiol = an alcohol + [thioredoxin]-disulfide + H2O</text>
        <dbReference type="Rhea" id="RHEA:62620"/>
        <dbReference type="Rhea" id="RHEA-COMP:10698"/>
        <dbReference type="Rhea" id="RHEA-COMP:10700"/>
        <dbReference type="ChEBI" id="CHEBI:15377"/>
        <dbReference type="ChEBI" id="CHEBI:29950"/>
        <dbReference type="ChEBI" id="CHEBI:30879"/>
        <dbReference type="ChEBI" id="CHEBI:35924"/>
        <dbReference type="ChEBI" id="CHEBI:50058"/>
        <dbReference type="EC" id="1.11.1.24"/>
    </reaction>
</comment>
<evidence type="ECO:0000256" key="12">
    <source>
        <dbReference type="ARBA" id="ARBA00049091"/>
    </source>
</evidence>
<evidence type="ECO:0000256" key="2">
    <source>
        <dbReference type="ARBA" id="ARBA00011245"/>
    </source>
</evidence>
<dbReference type="GO" id="GO:0008379">
    <property type="term" value="F:thioredoxin peroxidase activity"/>
    <property type="evidence" value="ECO:0007669"/>
    <property type="project" value="TreeGrafter"/>
</dbReference>
<evidence type="ECO:0000259" key="13">
    <source>
        <dbReference type="PROSITE" id="PS51352"/>
    </source>
</evidence>
<gene>
    <name evidence="14" type="ORF">RC74_15155</name>
</gene>
<evidence type="ECO:0000256" key="9">
    <source>
        <dbReference type="ARBA" id="ARBA00032824"/>
    </source>
</evidence>
<accession>A0A126V5Y1</accession>